<gene>
    <name evidence="1" type="ORF">SAMN06297397_1561</name>
</gene>
<reference evidence="1" key="1">
    <citation type="submission" date="2017-04" db="EMBL/GenBank/DDBJ databases">
        <authorList>
            <person name="Varghese N."/>
            <person name="Submissions S."/>
        </authorList>
    </citation>
    <scope>NUCLEOTIDE SEQUENCE</scope>
    <source>
        <strain evidence="1">WTE2008</strain>
    </source>
</reference>
<keyword evidence="2" id="KW-1185">Reference proteome</keyword>
<dbReference type="Proteomes" id="UP000192328">
    <property type="component" value="Unassembled WGS sequence"/>
</dbReference>
<proteinExistence type="predicted"/>
<name>A0AC61PL51_9FIRM</name>
<evidence type="ECO:0000313" key="2">
    <source>
        <dbReference type="Proteomes" id="UP000192328"/>
    </source>
</evidence>
<organism evidence="1 2">
    <name type="scientific">Aristaeella lactis</name>
    <dbReference type="NCBI Taxonomy" id="3046383"/>
    <lineage>
        <taxon>Bacteria</taxon>
        <taxon>Bacillati</taxon>
        <taxon>Bacillota</taxon>
        <taxon>Clostridia</taxon>
        <taxon>Eubacteriales</taxon>
        <taxon>Aristaeellaceae</taxon>
        <taxon>Aristaeella</taxon>
    </lineage>
</organism>
<protein>
    <submittedName>
        <fullName evidence="1">HD domain-containing protein</fullName>
    </submittedName>
</protein>
<sequence>MCGNKTDLLDRAVAFAAAKHAGAKRKGTTIPYITHVVEAMEIVCHLTEDEEIRAAAVLHDTLEDTDTTREELAELFGDRIADLVAAESENKREGQPEEDTWTIRKQETIRHLSDASTDIRRIALGDKLANIRAMYRDYIVIGEKLWERFNQKDPVMQGMYYGLLANMFYEDEKLRNTPEYREYVVLCSKVFSGTYDGEGNPIEKEETEEEFYPGIPLEAFRQNLNEWLENPAWREYYETAPSIECQTLIALEFWYSETESEAAVEAMEGVETDLKLDDWKHLYKWCGNNPRKGLIARKIQEMEEKIDNAEY</sequence>
<evidence type="ECO:0000313" key="1">
    <source>
        <dbReference type="EMBL" id="SMC58493.1"/>
    </source>
</evidence>
<accession>A0AC61PL51</accession>
<comment type="caution">
    <text evidence="1">The sequence shown here is derived from an EMBL/GenBank/DDBJ whole genome shotgun (WGS) entry which is preliminary data.</text>
</comment>
<dbReference type="EMBL" id="FWXZ01000002">
    <property type="protein sequence ID" value="SMC58493.1"/>
    <property type="molecule type" value="Genomic_DNA"/>
</dbReference>